<dbReference type="InterPro" id="IPR009014">
    <property type="entry name" value="Transketo_C/PFOR_II"/>
</dbReference>
<dbReference type="Proteomes" id="UP000197025">
    <property type="component" value="Unassembled WGS sequence"/>
</dbReference>
<feature type="domain" description="Pyruvate:ferredoxin oxidoreductase core" evidence="3">
    <location>
        <begin position="282"/>
        <end position="371"/>
    </location>
</feature>
<dbReference type="Pfam" id="PF17147">
    <property type="entry name" value="PFOR_II"/>
    <property type="match status" value="1"/>
</dbReference>
<sequence length="396" mass="43102">MTGRGVLTGVHFMHGDHACAEGAIAAGCRFFAGYPITPSTEIAERMAQRLPEVGGVFIQMEDEIASIMAVLGASAAGARAMTATSGPGFSLMMESVGLAAMLEIPCVIVDVQRGSPSTGLPTLPGQADVMQARWGSHGDYEIAAYAPWSPQEMFDLTVLAFNVADRFRIPVMVMADEVVGHMVERVVIPPEDQIPRWERKRPRYPAGNGFKPFLVEDEDLVPPMVHAGEGYRVHFTGLTHDERGYPDMSAETHHRLVTRLVEKVRRNAHQMIRYDTYALEDAKIVVISYGCTARSARRAVADARRMGIPAGLLRLISLWPFPAEVVRELAKQAEVFIVAEMNLGQMICEVERYVSQPVKGVFHAGGAMIPPDPILQAIREAAFHGARTGGGKASPG</sequence>
<evidence type="ECO:0000259" key="3">
    <source>
        <dbReference type="Pfam" id="PF17147"/>
    </source>
</evidence>
<dbReference type="GO" id="GO:0016491">
    <property type="term" value="F:oxidoreductase activity"/>
    <property type="evidence" value="ECO:0007669"/>
    <property type="project" value="UniProtKB-KW"/>
</dbReference>
<dbReference type="Gene3D" id="3.40.50.920">
    <property type="match status" value="1"/>
</dbReference>
<evidence type="ECO:0000256" key="1">
    <source>
        <dbReference type="ARBA" id="ARBA00023002"/>
    </source>
</evidence>
<dbReference type="OrthoDB" id="9794954at2"/>
<evidence type="ECO:0000313" key="5">
    <source>
        <dbReference type="Proteomes" id="UP000197025"/>
    </source>
</evidence>
<dbReference type="RefSeq" id="WP_088571774.1">
    <property type="nucleotide sequence ID" value="NZ_FYEK01000044.1"/>
</dbReference>
<accession>A0A212RC59</accession>
<dbReference type="Pfam" id="PF01855">
    <property type="entry name" value="POR_N"/>
    <property type="match status" value="1"/>
</dbReference>
<reference evidence="5" key="1">
    <citation type="submission" date="2017-06" db="EMBL/GenBank/DDBJ databases">
        <authorList>
            <person name="Varghese N."/>
            <person name="Submissions S."/>
        </authorList>
    </citation>
    <scope>NUCLEOTIDE SEQUENCE [LARGE SCALE GENOMIC DNA]</scope>
    <source>
        <strain evidence="5">JAD2</strain>
    </source>
</reference>
<keyword evidence="1" id="KW-0560">Oxidoreductase</keyword>
<name>A0A212RC59_9CHLR</name>
<dbReference type="InParanoid" id="A0A212RC59"/>
<keyword evidence="5" id="KW-1185">Reference proteome</keyword>
<evidence type="ECO:0000259" key="2">
    <source>
        <dbReference type="Pfam" id="PF01855"/>
    </source>
</evidence>
<dbReference type="InterPro" id="IPR029061">
    <property type="entry name" value="THDP-binding"/>
</dbReference>
<dbReference type="CDD" id="cd07034">
    <property type="entry name" value="TPP_PYR_PFOR_IOR-alpha_like"/>
    <property type="match status" value="1"/>
</dbReference>
<dbReference type="SUPFAM" id="SSF52922">
    <property type="entry name" value="TK C-terminal domain-like"/>
    <property type="match status" value="1"/>
</dbReference>
<dbReference type="PANTHER" id="PTHR43088">
    <property type="entry name" value="SUBUNIT OF PYRUVATE:FLAVODOXIN OXIDOREDUCTASE-RELATED"/>
    <property type="match status" value="1"/>
</dbReference>
<dbReference type="SUPFAM" id="SSF52518">
    <property type="entry name" value="Thiamin diphosphate-binding fold (THDP-binding)"/>
    <property type="match status" value="1"/>
</dbReference>
<dbReference type="FunFam" id="3.40.50.970:FF:000022">
    <property type="entry name" value="2-oxoglutarate ferredoxin oxidoreductase alpha subunit"/>
    <property type="match status" value="1"/>
</dbReference>
<protein>
    <submittedName>
        <fullName evidence="4">2-oxoglutarate ferredoxin oxidoreductase, alpha subunit</fullName>
    </submittedName>
</protein>
<dbReference type="InterPro" id="IPR052368">
    <property type="entry name" value="2-oxoacid_oxidoreductase"/>
</dbReference>
<dbReference type="InterPro" id="IPR033412">
    <property type="entry name" value="PFOR_II"/>
</dbReference>
<organism evidence="4 5">
    <name type="scientific">Thermoflexus hugenholtzii JAD2</name>
    <dbReference type="NCBI Taxonomy" id="877466"/>
    <lineage>
        <taxon>Bacteria</taxon>
        <taxon>Bacillati</taxon>
        <taxon>Chloroflexota</taxon>
        <taxon>Thermoflexia</taxon>
        <taxon>Thermoflexales</taxon>
        <taxon>Thermoflexaceae</taxon>
        <taxon>Thermoflexus</taxon>
    </lineage>
</organism>
<proteinExistence type="predicted"/>
<dbReference type="InterPro" id="IPR002880">
    <property type="entry name" value="Pyrv_Fd/Flavodoxin_OxRdtase_N"/>
</dbReference>
<feature type="domain" description="Pyruvate flavodoxin/ferredoxin oxidoreductase pyrimidine binding" evidence="2">
    <location>
        <begin position="21"/>
        <end position="257"/>
    </location>
</feature>
<dbReference type="NCBIfam" id="NF006412">
    <property type="entry name" value="PRK08659.1"/>
    <property type="match status" value="1"/>
</dbReference>
<dbReference type="Gene3D" id="3.40.50.970">
    <property type="match status" value="1"/>
</dbReference>
<dbReference type="EMBL" id="FYEK01000044">
    <property type="protein sequence ID" value="SNB69854.1"/>
    <property type="molecule type" value="Genomic_DNA"/>
</dbReference>
<gene>
    <name evidence="4" type="ORF">SAMN02746019_00011030</name>
</gene>
<dbReference type="PANTHER" id="PTHR43088:SF1">
    <property type="entry name" value="SUBUNIT OF PYRUVATE:FLAVODOXIN OXIDOREDUCTASE"/>
    <property type="match status" value="1"/>
</dbReference>
<dbReference type="AlphaFoldDB" id="A0A212RC59"/>
<evidence type="ECO:0000313" key="4">
    <source>
        <dbReference type="EMBL" id="SNB69854.1"/>
    </source>
</evidence>